<dbReference type="Gene3D" id="3.40.50.720">
    <property type="entry name" value="NAD(P)-binding Rossmann-like Domain"/>
    <property type="match status" value="1"/>
</dbReference>
<organism evidence="8 9">
    <name type="scientific">Madurella fahalii</name>
    <dbReference type="NCBI Taxonomy" id="1157608"/>
    <lineage>
        <taxon>Eukaryota</taxon>
        <taxon>Fungi</taxon>
        <taxon>Dikarya</taxon>
        <taxon>Ascomycota</taxon>
        <taxon>Pezizomycotina</taxon>
        <taxon>Sordariomycetes</taxon>
        <taxon>Sordariomycetidae</taxon>
        <taxon>Sordariales</taxon>
        <taxon>Sordariales incertae sedis</taxon>
        <taxon>Madurella</taxon>
    </lineage>
</organism>
<dbReference type="EMBL" id="BAAFSV010000005">
    <property type="protein sequence ID" value="GAB1319660.1"/>
    <property type="molecule type" value="Genomic_DNA"/>
</dbReference>
<name>A0ABQ0GPK8_9PEZI</name>
<dbReference type="InterPro" id="IPR002328">
    <property type="entry name" value="ADH_Zn_CS"/>
</dbReference>
<keyword evidence="6" id="KW-0520">NAD</keyword>
<dbReference type="GeneID" id="98180612"/>
<keyword evidence="4" id="KW-0862">Zinc</keyword>
<dbReference type="Gene3D" id="3.90.180.10">
    <property type="entry name" value="Medium-chain alcohol dehydrogenases, catalytic domain"/>
    <property type="match status" value="1"/>
</dbReference>
<protein>
    <recommendedName>
        <fullName evidence="7">Alcohol dehydrogenase-like N-terminal domain-containing protein</fullName>
    </recommendedName>
</protein>
<reference evidence="8 9" key="1">
    <citation type="submission" date="2024-09" db="EMBL/GenBank/DDBJ databases">
        <title>Itraconazole resistance in Madurella fahalii resulting from another homologue of gene encoding cytochrome P450 14-alpha sterol demethylase (CYP51).</title>
        <authorList>
            <person name="Yoshioka I."/>
            <person name="Fahal A.H."/>
            <person name="Kaneko S."/>
            <person name="Yaguchi T."/>
        </authorList>
    </citation>
    <scope>NUCLEOTIDE SEQUENCE [LARGE SCALE GENOMIC DNA]</scope>
    <source>
        <strain evidence="8 9">IFM 68171</strain>
    </source>
</reference>
<sequence>MKAVQWEGNLREVKVSDVPRPRIERPEDAIVRITSSAICGSDLHIYHGIFAQTDQLPYGLGHEAVGIIEEIGDAVDFFSVGDRVIIVAISEDGRLLAKPTLVPLLDGTRQPFGVGPEFGQAEGLQTTYARVGWADSSLVKIPERLDDKEWLPLCDVWPVAWNGLNWSGFEAGEDVAVFGAGAVGLLVAYSAIIRGASLVYVIDYVPSRLAKAAAIGAIPINFTRGGSASEQILRRNPAGVKRTVDAVGAVCLNTELKPQQDFVFQEAIKITRGGGGFGIIGIYVTETPTNPAPGFEHINPFVQLPVAQLTFKEMQIRSGTVEFKSTIPALVALVSSGRASPGFVFSATYGLEDAPRAYRIFERREETKILLRGARDEDTATCSEDREQET</sequence>
<keyword evidence="9" id="KW-1185">Reference proteome</keyword>
<dbReference type="Pfam" id="PF08240">
    <property type="entry name" value="ADH_N"/>
    <property type="match status" value="1"/>
</dbReference>
<gene>
    <name evidence="8" type="ORF">MFIFM68171_09870</name>
</gene>
<feature type="domain" description="Alcohol dehydrogenase-like N-terminal" evidence="7">
    <location>
        <begin position="26"/>
        <end position="142"/>
    </location>
</feature>
<dbReference type="InterPro" id="IPR011032">
    <property type="entry name" value="GroES-like_sf"/>
</dbReference>
<comment type="caution">
    <text evidence="8">The sequence shown here is derived from an EMBL/GenBank/DDBJ whole genome shotgun (WGS) entry which is preliminary data.</text>
</comment>
<evidence type="ECO:0000256" key="6">
    <source>
        <dbReference type="ARBA" id="ARBA00023027"/>
    </source>
</evidence>
<evidence type="ECO:0000256" key="2">
    <source>
        <dbReference type="ARBA" id="ARBA00008072"/>
    </source>
</evidence>
<comment type="similarity">
    <text evidence="2">Belongs to the zinc-containing alcohol dehydrogenase family.</text>
</comment>
<dbReference type="RefSeq" id="XP_070921390.1">
    <property type="nucleotide sequence ID" value="XM_071065289.1"/>
</dbReference>
<dbReference type="InterPro" id="IPR036291">
    <property type="entry name" value="NAD(P)-bd_dom_sf"/>
</dbReference>
<dbReference type="InterPro" id="IPR013154">
    <property type="entry name" value="ADH-like_N"/>
</dbReference>
<dbReference type="Proteomes" id="UP001628179">
    <property type="component" value="Unassembled WGS sequence"/>
</dbReference>
<dbReference type="SUPFAM" id="SSF50129">
    <property type="entry name" value="GroES-like"/>
    <property type="match status" value="1"/>
</dbReference>
<evidence type="ECO:0000256" key="5">
    <source>
        <dbReference type="ARBA" id="ARBA00023002"/>
    </source>
</evidence>
<evidence type="ECO:0000256" key="1">
    <source>
        <dbReference type="ARBA" id="ARBA00001947"/>
    </source>
</evidence>
<comment type="cofactor">
    <cofactor evidence="1">
        <name>Zn(2+)</name>
        <dbReference type="ChEBI" id="CHEBI:29105"/>
    </cofactor>
</comment>
<dbReference type="PROSITE" id="PS00059">
    <property type="entry name" value="ADH_ZINC"/>
    <property type="match status" value="1"/>
</dbReference>
<dbReference type="PANTHER" id="PTHR42813:SF3">
    <property type="entry name" value="GLUTATHIONE-INDEPENDENT FORMALDEHYDE DEHYDROGENASE"/>
    <property type="match status" value="1"/>
</dbReference>
<dbReference type="SUPFAM" id="SSF51735">
    <property type="entry name" value="NAD(P)-binding Rossmann-fold domains"/>
    <property type="match status" value="1"/>
</dbReference>
<evidence type="ECO:0000256" key="3">
    <source>
        <dbReference type="ARBA" id="ARBA00022723"/>
    </source>
</evidence>
<evidence type="ECO:0000256" key="4">
    <source>
        <dbReference type="ARBA" id="ARBA00022833"/>
    </source>
</evidence>
<proteinExistence type="inferred from homology"/>
<accession>A0ABQ0GPK8</accession>
<dbReference type="PANTHER" id="PTHR42813">
    <property type="entry name" value="ZINC-TYPE ALCOHOL DEHYDROGENASE-LIKE"/>
    <property type="match status" value="1"/>
</dbReference>
<evidence type="ECO:0000259" key="7">
    <source>
        <dbReference type="Pfam" id="PF08240"/>
    </source>
</evidence>
<keyword evidence="5" id="KW-0560">Oxidoreductase</keyword>
<evidence type="ECO:0000313" key="8">
    <source>
        <dbReference type="EMBL" id="GAB1319660.1"/>
    </source>
</evidence>
<keyword evidence="3" id="KW-0479">Metal-binding</keyword>
<evidence type="ECO:0000313" key="9">
    <source>
        <dbReference type="Proteomes" id="UP001628179"/>
    </source>
</evidence>